<accession>A0ABQ0GHG3</accession>
<proteinExistence type="predicted"/>
<comment type="caution">
    <text evidence="1">The sequence shown here is derived from an EMBL/GenBank/DDBJ whole genome shotgun (WGS) entry which is preliminary data.</text>
</comment>
<name>A0ABQ0GHG3_9PEZI</name>
<organism evidence="1 2">
    <name type="scientific">Madurella fahalii</name>
    <dbReference type="NCBI Taxonomy" id="1157608"/>
    <lineage>
        <taxon>Eukaryota</taxon>
        <taxon>Fungi</taxon>
        <taxon>Dikarya</taxon>
        <taxon>Ascomycota</taxon>
        <taxon>Pezizomycotina</taxon>
        <taxon>Sordariomycetes</taxon>
        <taxon>Sordariomycetidae</taxon>
        <taxon>Sordariales</taxon>
        <taxon>Sordariales incertae sedis</taxon>
        <taxon>Madurella</taxon>
    </lineage>
</organism>
<reference evidence="1 2" key="1">
    <citation type="submission" date="2024-09" db="EMBL/GenBank/DDBJ databases">
        <title>Itraconazole resistance in Madurella fahalii resulting from another homologue of gene encoding cytochrome P450 14-alpha sterol demethylase (CYP51).</title>
        <authorList>
            <person name="Yoshioka I."/>
            <person name="Fahal A.H."/>
            <person name="Kaneko S."/>
            <person name="Yaguchi T."/>
        </authorList>
    </citation>
    <scope>NUCLEOTIDE SEQUENCE [LARGE SCALE GENOMIC DNA]</scope>
    <source>
        <strain evidence="1 2">IFM 68171</strain>
    </source>
</reference>
<gene>
    <name evidence="1" type="ORF">MFIFM68171_07382</name>
</gene>
<dbReference type="Proteomes" id="UP001628179">
    <property type="component" value="Unassembled WGS sequence"/>
</dbReference>
<dbReference type="GeneID" id="98178125"/>
<dbReference type="EMBL" id="BAAFSV010000004">
    <property type="protein sequence ID" value="GAB1317172.1"/>
    <property type="molecule type" value="Genomic_DNA"/>
</dbReference>
<keyword evidence="2" id="KW-1185">Reference proteome</keyword>
<sequence length="313" mass="33682">MPRNPIMNFGPTPAFVLRFNLTNQANGVTYTCDAGCTLAEELLLSNSALTQLTDSAHEQDDHAWCSCVRRPPPADTNDRYFEWTSIRFDPYRRSLSVAQTWYCNDTGSRGPVQFTASGKTTDVPLSPEDCVERPATEPDWVANTGLPIGGSVPIQDGFTCNGISAFNITGAIASQHKMEQGALQLPKPVRRSCTASSLGLVNDSSALIRYSIRHFGAGYYDPDDSGYRNIVPGNGSTGGFALDLSGGFTGSIQCTHGGQPGVGGVTYFGYRCGNQLEFDSAVAGNLSAVWDSSTHILKVDISWACNDKNRDTP</sequence>
<dbReference type="RefSeq" id="XP_070918903.1">
    <property type="nucleotide sequence ID" value="XM_071062802.1"/>
</dbReference>
<evidence type="ECO:0000313" key="2">
    <source>
        <dbReference type="Proteomes" id="UP001628179"/>
    </source>
</evidence>
<evidence type="ECO:0000313" key="1">
    <source>
        <dbReference type="EMBL" id="GAB1317172.1"/>
    </source>
</evidence>
<protein>
    <submittedName>
        <fullName evidence="1">Uncharacterized protein</fullName>
    </submittedName>
</protein>